<dbReference type="OrthoDB" id="10260889at2759"/>
<dbReference type="EC" id="2.7.7.41" evidence="13"/>
<name>A0A8S1NWV1_9CILI</name>
<gene>
    <name evidence="15" type="ORF">PSON_ATCC_30995.1.T0680026</name>
</gene>
<evidence type="ECO:0000256" key="11">
    <source>
        <dbReference type="ARBA" id="ARBA00023209"/>
    </source>
</evidence>
<comment type="caution">
    <text evidence="15">The sequence shown here is derived from an EMBL/GenBank/DDBJ whole genome shotgun (WGS) entry which is preliminary data.</text>
</comment>
<evidence type="ECO:0000256" key="12">
    <source>
        <dbReference type="ARBA" id="ARBA00023264"/>
    </source>
</evidence>
<dbReference type="GO" id="GO:0016024">
    <property type="term" value="P:CDP-diacylglycerol biosynthetic process"/>
    <property type="evidence" value="ECO:0007669"/>
    <property type="project" value="TreeGrafter"/>
</dbReference>
<keyword evidence="9" id="KW-0443">Lipid metabolism</keyword>
<comment type="subcellular location">
    <subcellularLocation>
        <location evidence="1">Cell membrane</location>
        <topology evidence="1">Multi-pass membrane protein</topology>
    </subcellularLocation>
</comment>
<dbReference type="PANTHER" id="PTHR46382">
    <property type="entry name" value="PHOSPHATIDATE CYTIDYLYLTRANSFERASE"/>
    <property type="match status" value="1"/>
</dbReference>
<dbReference type="GO" id="GO:0004605">
    <property type="term" value="F:phosphatidate cytidylyltransferase activity"/>
    <property type="evidence" value="ECO:0007669"/>
    <property type="project" value="UniProtKB-EC"/>
</dbReference>
<evidence type="ECO:0000256" key="4">
    <source>
        <dbReference type="ARBA" id="ARBA00022516"/>
    </source>
</evidence>
<keyword evidence="10 14" id="KW-0472">Membrane</keyword>
<feature type="transmembrane region" description="Helical" evidence="14">
    <location>
        <begin position="17"/>
        <end position="40"/>
    </location>
</feature>
<keyword evidence="12" id="KW-1208">Phospholipid metabolism</keyword>
<evidence type="ECO:0000256" key="10">
    <source>
        <dbReference type="ARBA" id="ARBA00023136"/>
    </source>
</evidence>
<comment type="catalytic activity">
    <reaction evidence="13">
        <text>a 1,2-diacyl-sn-glycero-3-phosphate + CTP + H(+) = a CDP-1,2-diacyl-sn-glycerol + diphosphate</text>
        <dbReference type="Rhea" id="RHEA:16229"/>
        <dbReference type="ChEBI" id="CHEBI:15378"/>
        <dbReference type="ChEBI" id="CHEBI:33019"/>
        <dbReference type="ChEBI" id="CHEBI:37563"/>
        <dbReference type="ChEBI" id="CHEBI:58332"/>
        <dbReference type="ChEBI" id="CHEBI:58608"/>
        <dbReference type="EC" id="2.7.7.41"/>
    </reaction>
</comment>
<evidence type="ECO:0000256" key="14">
    <source>
        <dbReference type="SAM" id="Phobius"/>
    </source>
</evidence>
<feature type="transmembrane region" description="Helical" evidence="14">
    <location>
        <begin position="219"/>
        <end position="240"/>
    </location>
</feature>
<feature type="transmembrane region" description="Helical" evidence="14">
    <location>
        <begin position="246"/>
        <end position="265"/>
    </location>
</feature>
<comment type="pathway">
    <text evidence="13">Phospholipid metabolism; CDP-diacylglycerol biosynthesis; CDP-diacylglycerol from sn-glycerol 3-phosphate: step 3/3.</text>
</comment>
<evidence type="ECO:0000313" key="16">
    <source>
        <dbReference type="Proteomes" id="UP000692954"/>
    </source>
</evidence>
<evidence type="ECO:0000256" key="6">
    <source>
        <dbReference type="ARBA" id="ARBA00022692"/>
    </source>
</evidence>
<keyword evidence="6 13" id="KW-0812">Transmembrane</keyword>
<feature type="transmembrane region" description="Helical" evidence="14">
    <location>
        <begin position="150"/>
        <end position="169"/>
    </location>
</feature>
<dbReference type="InterPro" id="IPR000374">
    <property type="entry name" value="PC_trans"/>
</dbReference>
<dbReference type="Pfam" id="PF01148">
    <property type="entry name" value="CTP_transf_1"/>
    <property type="match status" value="1"/>
</dbReference>
<organism evidence="15 16">
    <name type="scientific">Paramecium sonneborni</name>
    <dbReference type="NCBI Taxonomy" id="65129"/>
    <lineage>
        <taxon>Eukaryota</taxon>
        <taxon>Sar</taxon>
        <taxon>Alveolata</taxon>
        <taxon>Ciliophora</taxon>
        <taxon>Intramacronucleata</taxon>
        <taxon>Oligohymenophorea</taxon>
        <taxon>Peniculida</taxon>
        <taxon>Parameciidae</taxon>
        <taxon>Paramecium</taxon>
    </lineage>
</organism>
<dbReference type="EMBL" id="CAJJDN010000068">
    <property type="protein sequence ID" value="CAD8097208.1"/>
    <property type="molecule type" value="Genomic_DNA"/>
</dbReference>
<dbReference type="PROSITE" id="PS01315">
    <property type="entry name" value="CDS"/>
    <property type="match status" value="1"/>
</dbReference>
<feature type="transmembrane region" description="Helical" evidence="14">
    <location>
        <begin position="92"/>
        <end position="112"/>
    </location>
</feature>
<evidence type="ECO:0000313" key="15">
    <source>
        <dbReference type="EMBL" id="CAD8097208.1"/>
    </source>
</evidence>
<keyword evidence="16" id="KW-1185">Reference proteome</keyword>
<protein>
    <recommendedName>
        <fullName evidence="13">Phosphatidate cytidylyltransferase</fullName>
        <ecNumber evidence="13">2.7.7.41</ecNumber>
    </recommendedName>
</protein>
<evidence type="ECO:0000256" key="9">
    <source>
        <dbReference type="ARBA" id="ARBA00023098"/>
    </source>
</evidence>
<keyword evidence="5 13" id="KW-0808">Transferase</keyword>
<evidence type="ECO:0000256" key="2">
    <source>
        <dbReference type="ARBA" id="ARBA00010185"/>
    </source>
</evidence>
<evidence type="ECO:0000256" key="8">
    <source>
        <dbReference type="ARBA" id="ARBA00022989"/>
    </source>
</evidence>
<keyword evidence="11" id="KW-0594">Phospholipid biosynthesis</keyword>
<evidence type="ECO:0000256" key="3">
    <source>
        <dbReference type="ARBA" id="ARBA00022475"/>
    </source>
</evidence>
<evidence type="ECO:0000256" key="1">
    <source>
        <dbReference type="ARBA" id="ARBA00004651"/>
    </source>
</evidence>
<evidence type="ECO:0000256" key="13">
    <source>
        <dbReference type="RuleBase" id="RU003938"/>
    </source>
</evidence>
<keyword evidence="8 14" id="KW-1133">Transmembrane helix</keyword>
<reference evidence="15" key="1">
    <citation type="submission" date="2021-01" db="EMBL/GenBank/DDBJ databases">
        <authorList>
            <consortium name="Genoscope - CEA"/>
            <person name="William W."/>
        </authorList>
    </citation>
    <scope>NUCLEOTIDE SEQUENCE</scope>
</reference>
<dbReference type="PANTHER" id="PTHR46382:SF1">
    <property type="entry name" value="PHOSPHATIDATE CYTIDYLYLTRANSFERASE"/>
    <property type="match status" value="1"/>
</dbReference>
<accession>A0A8S1NWV1</accession>
<keyword evidence="3" id="KW-1003">Cell membrane</keyword>
<proteinExistence type="inferred from homology"/>
<evidence type="ECO:0000256" key="7">
    <source>
        <dbReference type="ARBA" id="ARBA00022695"/>
    </source>
</evidence>
<sequence length="317" mass="36511">MVNWTQRFITGLIGAPIVYYTIQNQLALCILINVVLYLLHAEFQKLITNVLKHNCSDSDRWYVETMASSWFIRIPTHYFITMSIIQSNPLCIHLHMIISIFFLLLVRLMNYLKISDFLKQNEKTISDKFPSQMVEKKIQMLTFFQMSADIIQFILFVYPLNFVLIVFQYKQAQALNLIWLISAWQTDNGALFIGSMFGKTLFCPKISPNKTWEGVSGGIFLSVFTSLILSQLNFLSFITLDDLHTKHFLLISLIVSIASIFGDLIESFIKRVADVKDSGSLFPGHGGILDRLDSLCFSAPFVYLYIQIFMYDVLEQV</sequence>
<dbReference type="GO" id="GO:0005886">
    <property type="term" value="C:plasma membrane"/>
    <property type="evidence" value="ECO:0007669"/>
    <property type="project" value="UniProtKB-SubCell"/>
</dbReference>
<evidence type="ECO:0000256" key="5">
    <source>
        <dbReference type="ARBA" id="ARBA00022679"/>
    </source>
</evidence>
<dbReference type="AlphaFoldDB" id="A0A8S1NWV1"/>
<keyword evidence="7 13" id="KW-0548">Nucleotidyltransferase</keyword>
<comment type="similarity">
    <text evidence="2 13">Belongs to the CDS family.</text>
</comment>
<keyword evidence="4" id="KW-0444">Lipid biosynthesis</keyword>
<dbReference type="Proteomes" id="UP000692954">
    <property type="component" value="Unassembled WGS sequence"/>
</dbReference>